<organism evidence="4 5">
    <name type="scientific">Ornithinimicrobium cryptoxanthini</name>
    <dbReference type="NCBI Taxonomy" id="2934161"/>
    <lineage>
        <taxon>Bacteria</taxon>
        <taxon>Bacillati</taxon>
        <taxon>Actinomycetota</taxon>
        <taxon>Actinomycetes</taxon>
        <taxon>Micrococcales</taxon>
        <taxon>Ornithinimicrobiaceae</taxon>
        <taxon>Ornithinimicrobium</taxon>
    </lineage>
</organism>
<dbReference type="PANTHER" id="PTHR33055:SF16">
    <property type="entry name" value="TRANSPOSASE FOR INSERTION SEQUENCE ELEMENT IS1547"/>
    <property type="match status" value="1"/>
</dbReference>
<feature type="domain" description="Transposase IS110-like N-terminal" evidence="2">
    <location>
        <begin position="6"/>
        <end position="159"/>
    </location>
</feature>
<dbReference type="NCBIfam" id="NF033542">
    <property type="entry name" value="transpos_IS110"/>
    <property type="match status" value="1"/>
</dbReference>
<keyword evidence="5" id="KW-1185">Reference proteome</keyword>
<proteinExistence type="predicted"/>
<dbReference type="Proteomes" id="UP001056535">
    <property type="component" value="Chromosome"/>
</dbReference>
<dbReference type="RefSeq" id="WP_252623188.1">
    <property type="nucleotide sequence ID" value="NZ_CP099490.1"/>
</dbReference>
<gene>
    <name evidence="4" type="ORF">NF557_07455</name>
</gene>
<dbReference type="Pfam" id="PF02371">
    <property type="entry name" value="Transposase_20"/>
    <property type="match status" value="1"/>
</dbReference>
<name>A0ABY4YLX5_9MICO</name>
<evidence type="ECO:0000313" key="5">
    <source>
        <dbReference type="Proteomes" id="UP001056535"/>
    </source>
</evidence>
<sequence length="436" mass="47152">MGQVIIGVDPHKLSATIEVVDQQEKLLGAGRFSTDQAGYAAMRTYAKSWPDHIWAVEGANGAGRPLAQRLLEAGEHVVDVPAKLAARVRLFDTGHNRKTDALDAHSIAMVAVRTHGLRVLKVDGQLEALRMLADRREALTRRRVAVVNRLQALLAELLPGQAKKDITTGQAKKLLVSVRPRDVAGKTRRRIAAEELAELVAVEAKMRKATAELKTMVLARGSTLMDLHGVGPVVAARVLADVGDIARFADRNRFASWTGTAPLDASSGEQNRHRLSRAGNRRMNHMIHIAAVTQLRLDTEGRAYYRRKRAEGKKPMEALRCLKRRISDAIYRQLVTDAQRVTEARLEAGPGGHCGASHDSSAAGSHPRTGTSDQPLPGPAPSTLPLTATTGKPRPGPAPQHPRRRAGAVKVERPTGRTTLTATSVGAHSKEPIPTP</sequence>
<feature type="domain" description="Transposase IS116/IS110/IS902 C-terminal" evidence="3">
    <location>
        <begin position="223"/>
        <end position="306"/>
    </location>
</feature>
<protein>
    <submittedName>
        <fullName evidence="4">IS110 family transposase</fullName>
    </submittedName>
</protein>
<dbReference type="EMBL" id="CP099490">
    <property type="protein sequence ID" value="USQ77724.1"/>
    <property type="molecule type" value="Genomic_DNA"/>
</dbReference>
<feature type="region of interest" description="Disordered" evidence="1">
    <location>
        <begin position="347"/>
        <end position="436"/>
    </location>
</feature>
<dbReference type="InterPro" id="IPR003346">
    <property type="entry name" value="Transposase_20"/>
</dbReference>
<reference evidence="4" key="1">
    <citation type="submission" date="2022-06" db="EMBL/GenBank/DDBJ databases">
        <title>Ornithinimicrobium JY.X270.</title>
        <authorList>
            <person name="Huang Y."/>
        </authorList>
    </citation>
    <scope>NUCLEOTIDE SEQUENCE</scope>
    <source>
        <strain evidence="4">JY.X270</strain>
    </source>
</reference>
<dbReference type="InterPro" id="IPR047650">
    <property type="entry name" value="Transpos_IS110"/>
</dbReference>
<evidence type="ECO:0000259" key="2">
    <source>
        <dbReference type="Pfam" id="PF01548"/>
    </source>
</evidence>
<feature type="compositionally biased region" description="Polar residues" evidence="1">
    <location>
        <begin position="416"/>
        <end position="426"/>
    </location>
</feature>
<dbReference type="InterPro" id="IPR002525">
    <property type="entry name" value="Transp_IS110-like_N"/>
</dbReference>
<dbReference type="PANTHER" id="PTHR33055">
    <property type="entry name" value="TRANSPOSASE FOR INSERTION SEQUENCE ELEMENT IS1111A"/>
    <property type="match status" value="1"/>
</dbReference>
<evidence type="ECO:0000313" key="4">
    <source>
        <dbReference type="EMBL" id="USQ77724.1"/>
    </source>
</evidence>
<dbReference type="Pfam" id="PF01548">
    <property type="entry name" value="DEDD_Tnp_IS110"/>
    <property type="match status" value="1"/>
</dbReference>
<feature type="compositionally biased region" description="Low complexity" evidence="1">
    <location>
        <begin position="355"/>
        <end position="366"/>
    </location>
</feature>
<evidence type="ECO:0000259" key="3">
    <source>
        <dbReference type="Pfam" id="PF02371"/>
    </source>
</evidence>
<accession>A0ABY4YLX5</accession>
<evidence type="ECO:0000256" key="1">
    <source>
        <dbReference type="SAM" id="MobiDB-lite"/>
    </source>
</evidence>